<gene>
    <name evidence="1" type="ORF">HAP95_12505</name>
</gene>
<dbReference type="EMBL" id="JAAOMP010000134">
    <property type="protein sequence ID" value="MBU2760958.1"/>
    <property type="molecule type" value="Genomic_DNA"/>
</dbReference>
<comment type="caution">
    <text evidence="1">The sequence shown here is derived from an EMBL/GenBank/DDBJ whole genome shotgun (WGS) entry which is preliminary data.</text>
</comment>
<dbReference type="RefSeq" id="WP_215880718.1">
    <property type="nucleotide sequence ID" value="NZ_JAAOMP010000134.1"/>
</dbReference>
<reference evidence="1 2" key="1">
    <citation type="journal article" date="2021" name="ISME J.">
        <title>Genomic evolution of the class Acidithiobacillia: deep-branching Proteobacteria living in extreme acidic conditions.</title>
        <authorList>
            <person name="Moya-Beltran A."/>
            <person name="Beard S."/>
            <person name="Rojas-Villalobos C."/>
            <person name="Issotta F."/>
            <person name="Gallardo Y."/>
            <person name="Ulloa R."/>
            <person name="Giaveno A."/>
            <person name="Degli Esposti M."/>
            <person name="Johnson D.B."/>
            <person name="Quatrini R."/>
        </authorList>
    </citation>
    <scope>NUCLEOTIDE SEQUENCE [LARGE SCALE GENOMIC DNA]</scope>
    <source>
        <strain evidence="1 2">RW2</strain>
    </source>
</reference>
<dbReference type="Proteomes" id="UP000755654">
    <property type="component" value="Unassembled WGS sequence"/>
</dbReference>
<evidence type="ECO:0000313" key="2">
    <source>
        <dbReference type="Proteomes" id="UP000755654"/>
    </source>
</evidence>
<accession>A0ABS6A0E3</accession>
<organism evidence="1 2">
    <name type="scientific">Acidithiobacillus sulfurivorans</name>
    <dbReference type="NCBI Taxonomy" id="1958756"/>
    <lineage>
        <taxon>Bacteria</taxon>
        <taxon>Pseudomonadati</taxon>
        <taxon>Pseudomonadota</taxon>
        <taxon>Acidithiobacillia</taxon>
        <taxon>Acidithiobacillales</taxon>
        <taxon>Acidithiobacillaceae</taxon>
        <taxon>Acidithiobacillus</taxon>
    </lineage>
</organism>
<name>A0ABS6A0E3_9PROT</name>
<proteinExistence type="predicted"/>
<evidence type="ECO:0000313" key="1">
    <source>
        <dbReference type="EMBL" id="MBU2760958.1"/>
    </source>
</evidence>
<keyword evidence="2" id="KW-1185">Reference proteome</keyword>
<protein>
    <submittedName>
        <fullName evidence="1">Uncharacterized protein</fullName>
    </submittedName>
</protein>
<sequence length="82" mass="9498">MTYVLGRDSGLEEDIEDLEWSAEERQYNESWFDIRQSVAGRPAFDMSGYPVEEGSLLREPGEPQLRLVVDNARKKMKCRNVC</sequence>